<name>A0ABU6PRT9_9BACL</name>
<keyword evidence="3" id="KW-1185">Reference proteome</keyword>
<gene>
    <name evidence="2" type="ORF">P9847_09760</name>
</gene>
<comment type="caution">
    <text evidence="2">The sequence shown here is derived from an EMBL/GenBank/DDBJ whole genome shotgun (WGS) entry which is preliminary data.</text>
</comment>
<feature type="transmembrane region" description="Helical" evidence="1">
    <location>
        <begin position="6"/>
        <end position="28"/>
    </location>
</feature>
<protein>
    <submittedName>
        <fullName evidence="2">Uncharacterized protein</fullName>
    </submittedName>
</protein>
<evidence type="ECO:0000313" key="2">
    <source>
        <dbReference type="EMBL" id="MED5017586.1"/>
    </source>
</evidence>
<sequence length="86" mass="10136">MDFFHGIANGGLGLCYTIAITIFMGDVVQVSKKIVGYKVKFDMGKRFKVKLYMTKEYYESWKYIKDSAIQDVWIEEVELEQRFFIS</sequence>
<evidence type="ECO:0000313" key="3">
    <source>
        <dbReference type="Proteomes" id="UP001343257"/>
    </source>
</evidence>
<evidence type="ECO:0000256" key="1">
    <source>
        <dbReference type="SAM" id="Phobius"/>
    </source>
</evidence>
<organism evidence="2 3">
    <name type="scientific">Paenibacillus chibensis</name>
    <dbReference type="NCBI Taxonomy" id="59846"/>
    <lineage>
        <taxon>Bacteria</taxon>
        <taxon>Bacillati</taxon>
        <taxon>Bacillota</taxon>
        <taxon>Bacilli</taxon>
        <taxon>Bacillales</taxon>
        <taxon>Paenibacillaceae</taxon>
        <taxon>Paenibacillus</taxon>
    </lineage>
</organism>
<dbReference type="Proteomes" id="UP001343257">
    <property type="component" value="Unassembled WGS sequence"/>
</dbReference>
<dbReference type="EMBL" id="JARTLD010000025">
    <property type="protein sequence ID" value="MED5017586.1"/>
    <property type="molecule type" value="Genomic_DNA"/>
</dbReference>
<keyword evidence="1" id="KW-0812">Transmembrane</keyword>
<keyword evidence="1" id="KW-0472">Membrane</keyword>
<reference evidence="2 3" key="1">
    <citation type="submission" date="2023-03" db="EMBL/GenBank/DDBJ databases">
        <title>Bacillus Genome Sequencing.</title>
        <authorList>
            <person name="Dunlap C."/>
        </authorList>
    </citation>
    <scope>NUCLEOTIDE SEQUENCE [LARGE SCALE GENOMIC DNA]</scope>
    <source>
        <strain evidence="2 3">NRS-52</strain>
    </source>
</reference>
<proteinExistence type="predicted"/>
<accession>A0ABU6PRT9</accession>
<dbReference type="RefSeq" id="WP_328277346.1">
    <property type="nucleotide sequence ID" value="NZ_JARTLD010000025.1"/>
</dbReference>
<keyword evidence="1" id="KW-1133">Transmembrane helix</keyword>